<evidence type="ECO:0000313" key="2">
    <source>
        <dbReference type="Proteomes" id="UP000321124"/>
    </source>
</evidence>
<protein>
    <submittedName>
        <fullName evidence="1">Uncharacterized protein</fullName>
    </submittedName>
</protein>
<organism evidence="1 2">
    <name type="scientific">Shewanella decolorationis</name>
    <dbReference type="NCBI Taxonomy" id="256839"/>
    <lineage>
        <taxon>Bacteria</taxon>
        <taxon>Pseudomonadati</taxon>
        <taxon>Pseudomonadota</taxon>
        <taxon>Gammaproteobacteria</taxon>
        <taxon>Alteromonadales</taxon>
        <taxon>Shewanellaceae</taxon>
        <taxon>Shewanella</taxon>
    </lineage>
</organism>
<dbReference type="AlphaFoldDB" id="A0A5B8QYR0"/>
<evidence type="ECO:0000313" key="1">
    <source>
        <dbReference type="EMBL" id="QDZ91177.1"/>
    </source>
</evidence>
<accession>A0A5B8QYR0</accession>
<gene>
    <name evidence="1" type="ORF">D0436_12260</name>
</gene>
<sequence>MAQDTKLSYPALLIDGQFTPHEREHQINEAEKNQLPFFTLSIRNDIEFENDLSWMHLQGEMYSNETPFRDVAAMKEFMISKGFIDKSINFTKDAKLYSDHPEQSVNFIRYIVRMLMHFQITGEWLELDFKPEDYPIN</sequence>
<dbReference type="EMBL" id="CP031775">
    <property type="protein sequence ID" value="QDZ91177.1"/>
    <property type="molecule type" value="Genomic_DNA"/>
</dbReference>
<dbReference type="KEGG" id="sdeo:D0436_12260"/>
<proteinExistence type="predicted"/>
<reference evidence="1 2" key="1">
    <citation type="journal article" date="2019" name="Ecotoxicol. Environ. Saf.">
        <title>Microbial characterization of heavy metal resistant bacterial strains isolated from an electroplating wastewater treatment plant.</title>
        <authorList>
            <person name="Cai X."/>
            <person name="Zheng X."/>
            <person name="Zhang D."/>
            <person name="Iqbal W."/>
            <person name="Liu C."/>
            <person name="Yang B."/>
            <person name="Zhao X."/>
            <person name="Lu X."/>
            <person name="Mao Y."/>
        </authorList>
    </citation>
    <scope>NUCLEOTIDE SEQUENCE [LARGE SCALE GENOMIC DNA]</scope>
    <source>
        <strain evidence="1 2">Ni1-3</strain>
    </source>
</reference>
<dbReference type="RefSeq" id="WP_208658934.1">
    <property type="nucleotide sequence ID" value="NZ_CP031775.2"/>
</dbReference>
<dbReference type="Proteomes" id="UP000321124">
    <property type="component" value="Chromosome"/>
</dbReference>
<name>A0A5B8QYR0_9GAMM</name>